<keyword evidence="3" id="KW-1003">Cell membrane</keyword>
<gene>
    <name evidence="11" type="primary">ubiB</name>
    <name evidence="11" type="ORF">ENJ46_05290</name>
</gene>
<keyword evidence="8 9" id="KW-0472">Membrane</keyword>
<evidence type="ECO:0000259" key="10">
    <source>
        <dbReference type="PROSITE" id="PS50011"/>
    </source>
</evidence>
<dbReference type="NCBIfam" id="TIGR01982">
    <property type="entry name" value="UbiB"/>
    <property type="match status" value="1"/>
</dbReference>
<evidence type="ECO:0000256" key="7">
    <source>
        <dbReference type="ARBA" id="ARBA00022989"/>
    </source>
</evidence>
<dbReference type="InterPro" id="IPR050154">
    <property type="entry name" value="UbiB_kinase"/>
</dbReference>
<dbReference type="UniPathway" id="UPA00232"/>
<keyword evidence="7 9" id="KW-1133">Transmembrane helix</keyword>
<evidence type="ECO:0000256" key="4">
    <source>
        <dbReference type="ARBA" id="ARBA00022519"/>
    </source>
</evidence>
<dbReference type="SUPFAM" id="SSF56112">
    <property type="entry name" value="Protein kinase-like (PK-like)"/>
    <property type="match status" value="1"/>
</dbReference>
<dbReference type="GO" id="GO:0004672">
    <property type="term" value="F:protein kinase activity"/>
    <property type="evidence" value="ECO:0007669"/>
    <property type="project" value="InterPro"/>
</dbReference>
<comment type="caution">
    <text evidence="11">The sequence shown here is derived from an EMBL/GenBank/DDBJ whole genome shotgun (WGS) entry which is preliminary data.</text>
</comment>
<evidence type="ECO:0000256" key="9">
    <source>
        <dbReference type="SAM" id="Phobius"/>
    </source>
</evidence>
<dbReference type="AlphaFoldDB" id="A0A7C3C254"/>
<dbReference type="Proteomes" id="UP000886042">
    <property type="component" value="Unassembled WGS sequence"/>
</dbReference>
<feature type="transmembrane region" description="Helical" evidence="9">
    <location>
        <begin position="499"/>
        <end position="516"/>
    </location>
</feature>
<dbReference type="EMBL" id="DRMN01000346">
    <property type="protein sequence ID" value="HFB55319.1"/>
    <property type="molecule type" value="Genomic_DNA"/>
</dbReference>
<dbReference type="Gene3D" id="1.10.510.10">
    <property type="entry name" value="Transferase(Phosphotransferase) domain 1"/>
    <property type="match status" value="1"/>
</dbReference>
<dbReference type="GO" id="GO:0005524">
    <property type="term" value="F:ATP binding"/>
    <property type="evidence" value="ECO:0007669"/>
    <property type="project" value="InterPro"/>
</dbReference>
<dbReference type="InterPro" id="IPR000719">
    <property type="entry name" value="Prot_kinase_dom"/>
</dbReference>
<dbReference type="InterPro" id="IPR004147">
    <property type="entry name" value="ABC1_dom"/>
</dbReference>
<evidence type="ECO:0000256" key="8">
    <source>
        <dbReference type="ARBA" id="ARBA00023136"/>
    </source>
</evidence>
<evidence type="ECO:0000256" key="1">
    <source>
        <dbReference type="ARBA" id="ARBA00005020"/>
    </source>
</evidence>
<evidence type="ECO:0000313" key="11">
    <source>
        <dbReference type="EMBL" id="HFB55319.1"/>
    </source>
</evidence>
<accession>A0A7C3C254</accession>
<dbReference type="PANTHER" id="PTHR10566:SF113">
    <property type="entry name" value="PROTEIN ACTIVITY OF BC1 COMPLEX KINASE 7, CHLOROPLASTIC"/>
    <property type="match status" value="1"/>
</dbReference>
<comment type="similarity">
    <text evidence="2">Belongs to the protein kinase superfamily. ADCK protein kinase family.</text>
</comment>
<dbReference type="PROSITE" id="PS50011">
    <property type="entry name" value="PROTEIN_KINASE_DOM"/>
    <property type="match status" value="1"/>
</dbReference>
<evidence type="ECO:0000256" key="6">
    <source>
        <dbReference type="ARBA" id="ARBA00022692"/>
    </source>
</evidence>
<dbReference type="InterPro" id="IPR010232">
    <property type="entry name" value="UbiB"/>
</dbReference>
<keyword evidence="5" id="KW-0831">Ubiquinone biosynthesis</keyword>
<dbReference type="InterPro" id="IPR011009">
    <property type="entry name" value="Kinase-like_dom_sf"/>
</dbReference>
<sequence length="519" mass="57731">MTKIFTFFRLLRAAWVLARHDALIPAEYAGNVPWFVRLVGGFSRIFARRGRAKNPGERFAQALEKLGPAYIKFGQILSTRSDILDPEFSRGLARLKDKVPAFPMDAAYQRIEKDFGKPWQNIFTTISEPVAAASVAQVHKATLLNGEEVAVKILRPNIHKLMAKDIDVLRMVASIAEKFVPGTERLKPKLFVETAARAVMLELDLRLEAAAASELSEAAEETGLFIVPELHWDLCAKNVLVMQWMEGTPLSGDEVLTDPKIDRKALAINIIQSFLACAFDFGVFHADMHEGNLLVGEDGTLILLDFGILGRLSAAEQRFHAEILYGFLERDYLRIAEVHFEAGYVPAHHTVEDFASALRAVGEPIFGKTSDQVSMSKVLLQLFEITDIFDMQMQPQLIMLQKTMMQAEGVARRLDPGFDMWAASRPIVEASLRRELGPEARISDFFDDLRRAQKTLKTMPEAAENMAALAKAWAAGEVDLSKNSPTAANPKKPFLLKPIVWLALGGLLTYGGIWAANII</sequence>
<evidence type="ECO:0000256" key="2">
    <source>
        <dbReference type="ARBA" id="ARBA00009670"/>
    </source>
</evidence>
<proteinExistence type="inferred from homology"/>
<name>A0A7C3C254_9PROT</name>
<evidence type="ECO:0000256" key="3">
    <source>
        <dbReference type="ARBA" id="ARBA00022475"/>
    </source>
</evidence>
<reference evidence="11" key="1">
    <citation type="journal article" date="2020" name="mSystems">
        <title>Genome- and Community-Level Interaction Insights into Carbon Utilization and Element Cycling Functions of Hydrothermarchaeota in Hydrothermal Sediment.</title>
        <authorList>
            <person name="Zhou Z."/>
            <person name="Liu Y."/>
            <person name="Xu W."/>
            <person name="Pan J."/>
            <person name="Luo Z.H."/>
            <person name="Li M."/>
        </authorList>
    </citation>
    <scope>NUCLEOTIDE SEQUENCE [LARGE SCALE GENOMIC DNA]</scope>
    <source>
        <strain evidence="11">HyVt-489</strain>
    </source>
</reference>
<keyword evidence="4" id="KW-0997">Cell inner membrane</keyword>
<dbReference type="Pfam" id="PF03109">
    <property type="entry name" value="ABC1"/>
    <property type="match status" value="1"/>
</dbReference>
<dbReference type="PANTHER" id="PTHR10566">
    <property type="entry name" value="CHAPERONE-ACTIVITY OF BC1 COMPLEX CABC1 -RELATED"/>
    <property type="match status" value="1"/>
</dbReference>
<comment type="pathway">
    <text evidence="1">Cofactor biosynthesis; ubiquinone biosynthesis [regulation].</text>
</comment>
<keyword evidence="6 9" id="KW-0812">Transmembrane</keyword>
<feature type="domain" description="Protein kinase" evidence="10">
    <location>
        <begin position="124"/>
        <end position="446"/>
    </location>
</feature>
<evidence type="ECO:0000256" key="5">
    <source>
        <dbReference type="ARBA" id="ARBA00022688"/>
    </source>
</evidence>
<dbReference type="GO" id="GO:0006744">
    <property type="term" value="P:ubiquinone biosynthetic process"/>
    <property type="evidence" value="ECO:0007669"/>
    <property type="project" value="UniProtKB-UniPathway"/>
</dbReference>
<protein>
    <submittedName>
        <fullName evidence="11">2-polyprenylphenol 6-hydroxylase</fullName>
    </submittedName>
</protein>
<organism evidence="11">
    <name type="scientific">Hellea balneolensis</name>
    <dbReference type="NCBI Taxonomy" id="287478"/>
    <lineage>
        <taxon>Bacteria</taxon>
        <taxon>Pseudomonadati</taxon>
        <taxon>Pseudomonadota</taxon>
        <taxon>Alphaproteobacteria</taxon>
        <taxon>Maricaulales</taxon>
        <taxon>Robiginitomaculaceae</taxon>
        <taxon>Hellea</taxon>
    </lineage>
</organism>